<dbReference type="Proteomes" id="UP001148614">
    <property type="component" value="Unassembled WGS sequence"/>
</dbReference>
<dbReference type="PANTHER" id="PTHR37542">
    <property type="entry name" value="HELO DOMAIN-CONTAINING PROTEIN-RELATED"/>
    <property type="match status" value="1"/>
</dbReference>
<dbReference type="InterPro" id="IPR011009">
    <property type="entry name" value="Kinase-like_dom_sf"/>
</dbReference>
<organism evidence="3 4">
    <name type="scientific">Xylaria arbuscula</name>
    <dbReference type="NCBI Taxonomy" id="114810"/>
    <lineage>
        <taxon>Eukaryota</taxon>
        <taxon>Fungi</taxon>
        <taxon>Dikarya</taxon>
        <taxon>Ascomycota</taxon>
        <taxon>Pezizomycotina</taxon>
        <taxon>Sordariomycetes</taxon>
        <taxon>Xylariomycetidae</taxon>
        <taxon>Xylariales</taxon>
        <taxon>Xylariaceae</taxon>
        <taxon>Xylaria</taxon>
    </lineage>
</organism>
<evidence type="ECO:0000259" key="2">
    <source>
        <dbReference type="PROSITE" id="PS50011"/>
    </source>
</evidence>
<comment type="caution">
    <text evidence="3">The sequence shown here is derived from an EMBL/GenBank/DDBJ whole genome shotgun (WGS) entry which is preliminary data.</text>
</comment>
<dbReference type="PANTHER" id="PTHR37542:SF3">
    <property type="entry name" value="PRION-INHIBITION AND PROPAGATION HELO DOMAIN-CONTAINING PROTEIN"/>
    <property type="match status" value="1"/>
</dbReference>
<protein>
    <recommendedName>
        <fullName evidence="2">Protein kinase domain-containing protein</fullName>
    </recommendedName>
</protein>
<dbReference type="Gene3D" id="1.10.510.10">
    <property type="entry name" value="Transferase(Phosphotransferase) domain 1"/>
    <property type="match status" value="1"/>
</dbReference>
<gene>
    <name evidence="3" type="ORF">NPX13_g9139</name>
</gene>
<accession>A0A9W8TIR8</accession>
<evidence type="ECO:0000256" key="1">
    <source>
        <dbReference type="SAM" id="SignalP"/>
    </source>
</evidence>
<dbReference type="AlphaFoldDB" id="A0A9W8TIR8"/>
<name>A0A9W8TIR8_9PEZI</name>
<sequence>MAETVITFVSLAIAIPGLVQTTMHAARCLSNKLHSIPSSQETTEINALLQSLDKGIARAVLDDTEDLYYDTPDPALKTRLRESASSLRKYLLELEKQVSKLDSVSASSHQGYKAIRTPKGSTEDISELITKLRGIIHRNTGSRTLPSRLELRSPHFCHISQSVELPRSLLRTIRCDFRHPNMVGPVDCIVEEKFFSSTTREARYRQAVDLAQRLQLMDVRNGLLKLAGFYELTNNRYQLVFPYPEGWANPRSFRDILLDQVNQPKPPIPRNYRFALPRYLAEAVYQVHSQNLVHKCIRPESILLFEPISTNGLQLRYPAIIGNPFLADWHYTRAIDEASCHETYHDWVMAMYQHPERQAPPGSEAESRYHIGHDIYSLGVCLLEIGLWDSFVVYNEGVVNLSPVLRNAKATWRAANEGTSTAVSDAQIEKSVFIALAGDVLAYEMGEAYSKLVIQCLTCVEGGFGNIRKFVDSSSPDWDKQGTLFIQEVRKQLTNASTMGMGIYNR</sequence>
<dbReference type="VEuPathDB" id="FungiDB:F4678DRAFT_436380"/>
<reference evidence="3" key="1">
    <citation type="submission" date="2022-07" db="EMBL/GenBank/DDBJ databases">
        <title>Genome Sequence of Xylaria arbuscula.</title>
        <authorList>
            <person name="Buettner E."/>
        </authorList>
    </citation>
    <scope>NUCLEOTIDE SEQUENCE</scope>
    <source>
        <strain evidence="3">VT107</strain>
    </source>
</reference>
<evidence type="ECO:0000313" key="4">
    <source>
        <dbReference type="Proteomes" id="UP001148614"/>
    </source>
</evidence>
<feature type="domain" description="Protein kinase" evidence="2">
    <location>
        <begin position="111"/>
        <end position="506"/>
    </location>
</feature>
<dbReference type="PROSITE" id="PS50011">
    <property type="entry name" value="PROTEIN_KINASE_DOM"/>
    <property type="match status" value="1"/>
</dbReference>
<dbReference type="InterPro" id="IPR000719">
    <property type="entry name" value="Prot_kinase_dom"/>
</dbReference>
<dbReference type="GO" id="GO:0005524">
    <property type="term" value="F:ATP binding"/>
    <property type="evidence" value="ECO:0007669"/>
    <property type="project" value="InterPro"/>
</dbReference>
<feature type="signal peptide" evidence="1">
    <location>
        <begin position="1"/>
        <end position="21"/>
    </location>
</feature>
<dbReference type="SUPFAM" id="SSF56112">
    <property type="entry name" value="Protein kinase-like (PK-like)"/>
    <property type="match status" value="1"/>
</dbReference>
<feature type="chain" id="PRO_5040878162" description="Protein kinase domain-containing protein" evidence="1">
    <location>
        <begin position="22"/>
        <end position="506"/>
    </location>
</feature>
<evidence type="ECO:0000313" key="3">
    <source>
        <dbReference type="EMBL" id="KAJ3560912.1"/>
    </source>
</evidence>
<keyword evidence="1" id="KW-0732">Signal</keyword>
<dbReference type="EMBL" id="JANPWZ010002166">
    <property type="protein sequence ID" value="KAJ3560912.1"/>
    <property type="molecule type" value="Genomic_DNA"/>
</dbReference>
<keyword evidence="4" id="KW-1185">Reference proteome</keyword>
<dbReference type="GO" id="GO:0004672">
    <property type="term" value="F:protein kinase activity"/>
    <property type="evidence" value="ECO:0007669"/>
    <property type="project" value="InterPro"/>
</dbReference>
<proteinExistence type="predicted"/>